<accession>A0ABV5LNH8</accession>
<proteinExistence type="inferred from homology"/>
<keyword evidence="2" id="KW-0813">Transport</keyword>
<comment type="similarity">
    <text evidence="1">Belongs to the bacterial solute-binding protein 1 family.</text>
</comment>
<evidence type="ECO:0000256" key="4">
    <source>
        <dbReference type="SAM" id="SignalP"/>
    </source>
</evidence>
<keyword evidence="3 4" id="KW-0732">Signal</keyword>
<comment type="caution">
    <text evidence="5">The sequence shown here is derived from an EMBL/GenBank/DDBJ whole genome shotgun (WGS) entry which is preliminary data.</text>
</comment>
<dbReference type="PANTHER" id="PTHR30061:SF50">
    <property type="entry name" value="MALTOSE_MALTODEXTRIN-BINDING PERIPLASMIC PROTEIN"/>
    <property type="match status" value="1"/>
</dbReference>
<dbReference type="Proteomes" id="UP001589748">
    <property type="component" value="Unassembled WGS sequence"/>
</dbReference>
<dbReference type="PROSITE" id="PS51257">
    <property type="entry name" value="PROKAR_LIPOPROTEIN"/>
    <property type="match status" value="1"/>
</dbReference>
<dbReference type="RefSeq" id="WP_380140170.1">
    <property type="nucleotide sequence ID" value="NZ_JBHLUI010000012.1"/>
</dbReference>
<evidence type="ECO:0000256" key="2">
    <source>
        <dbReference type="ARBA" id="ARBA00022448"/>
    </source>
</evidence>
<dbReference type="EMBL" id="JBHMDM010000001">
    <property type="protein sequence ID" value="MFB9375641.1"/>
    <property type="molecule type" value="Genomic_DNA"/>
</dbReference>
<dbReference type="Pfam" id="PF01547">
    <property type="entry name" value="SBP_bac_1"/>
    <property type="match status" value="1"/>
</dbReference>
<evidence type="ECO:0000256" key="3">
    <source>
        <dbReference type="ARBA" id="ARBA00022729"/>
    </source>
</evidence>
<evidence type="ECO:0000256" key="1">
    <source>
        <dbReference type="ARBA" id="ARBA00008520"/>
    </source>
</evidence>
<dbReference type="SUPFAM" id="SSF53850">
    <property type="entry name" value="Periplasmic binding protein-like II"/>
    <property type="match status" value="1"/>
</dbReference>
<gene>
    <name evidence="5" type="ORF">ACFFVI_01540</name>
</gene>
<name>A0ABV5LNH8_9ACTN</name>
<feature type="signal peptide" evidence="4">
    <location>
        <begin position="1"/>
        <end position="39"/>
    </location>
</feature>
<evidence type="ECO:0000313" key="5">
    <source>
        <dbReference type="EMBL" id="MFB9375641.1"/>
    </source>
</evidence>
<reference evidence="5 6" key="1">
    <citation type="submission" date="2024-09" db="EMBL/GenBank/DDBJ databases">
        <authorList>
            <person name="Sun Q."/>
            <person name="Mori K."/>
        </authorList>
    </citation>
    <scope>NUCLEOTIDE SEQUENCE [LARGE SCALE GENOMIC DNA]</scope>
    <source>
        <strain evidence="5 6">TISTR 1856</strain>
    </source>
</reference>
<keyword evidence="6" id="KW-1185">Reference proteome</keyword>
<evidence type="ECO:0000313" key="6">
    <source>
        <dbReference type="Proteomes" id="UP001589748"/>
    </source>
</evidence>
<dbReference type="InterPro" id="IPR006059">
    <property type="entry name" value="SBP"/>
</dbReference>
<feature type="chain" id="PRO_5047066207" evidence="4">
    <location>
        <begin position="40"/>
        <end position="442"/>
    </location>
</feature>
<sequence>MRRTSSGGGAPHLRRRTGLGAGCAAAVLAATLTSCGSSAGSGPPELTWYVNPDNGGQATIAQQCTEESGGAWSLEVSVLPSSASAQREQLMRRLAGNDSSIDLMSLDPVFVPETAEAGFLLPLPAELQDTFTDGIVEGAVQGASWKDELVTAPFWANTQLLWYRTSMVEAAGLDLSQPVTWQQVIDAAASQGSVLAEQGARAESMTVWVNAMVESAGGSVIENPEASADELRLGLDSDAGRAAADVMRQMTEKGVLGPGIDNRDEAATANLFQQDGAMFMLNWPFVYAQAAAAAEGGTMDRAVFEDYGWAQFPRMSADQESAPPLGGIDIGIGAFTEHPDQALEAVRCIVAADKQAAYMISDGNPAAAVAAYDDPAVREAFPMADAIRESLQNAAPRPQTAYYNEVSSGIQDTFQPVSGVSERTPEEAQEFITAVLRGERLL</sequence>
<dbReference type="PANTHER" id="PTHR30061">
    <property type="entry name" value="MALTOSE-BINDING PERIPLASMIC PROTEIN"/>
    <property type="match status" value="1"/>
</dbReference>
<protein>
    <submittedName>
        <fullName evidence="5">Extracellular solute-binding protein</fullName>
    </submittedName>
</protein>
<dbReference type="Gene3D" id="3.40.190.10">
    <property type="entry name" value="Periplasmic binding protein-like II"/>
    <property type="match status" value="2"/>
</dbReference>
<organism evidence="5 6">
    <name type="scientific">Kineococcus gynurae</name>
    <dbReference type="NCBI Taxonomy" id="452979"/>
    <lineage>
        <taxon>Bacteria</taxon>
        <taxon>Bacillati</taxon>
        <taxon>Actinomycetota</taxon>
        <taxon>Actinomycetes</taxon>
        <taxon>Kineosporiales</taxon>
        <taxon>Kineosporiaceae</taxon>
        <taxon>Kineococcus</taxon>
    </lineage>
</organism>